<dbReference type="SMART" id="SM00387">
    <property type="entry name" value="HATPase_c"/>
    <property type="match status" value="1"/>
</dbReference>
<dbReference type="InterPro" id="IPR059127">
    <property type="entry name" value="Diguanyl_cycl_sensor_dom"/>
</dbReference>
<evidence type="ECO:0000256" key="3">
    <source>
        <dbReference type="ARBA" id="ARBA00022553"/>
    </source>
</evidence>
<dbReference type="PROSITE" id="PS50113">
    <property type="entry name" value="PAC"/>
    <property type="match status" value="1"/>
</dbReference>
<keyword evidence="5" id="KW-0418">Kinase</keyword>
<dbReference type="Pfam" id="PF02518">
    <property type="entry name" value="HATPase_c"/>
    <property type="match status" value="1"/>
</dbReference>
<evidence type="ECO:0000256" key="4">
    <source>
        <dbReference type="ARBA" id="ARBA00022679"/>
    </source>
</evidence>
<evidence type="ECO:0000259" key="7">
    <source>
        <dbReference type="PROSITE" id="PS50109"/>
    </source>
</evidence>
<dbReference type="GO" id="GO:0000155">
    <property type="term" value="F:phosphorelay sensor kinase activity"/>
    <property type="evidence" value="ECO:0007669"/>
    <property type="project" value="InterPro"/>
</dbReference>
<comment type="catalytic activity">
    <reaction evidence="1">
        <text>ATP + protein L-histidine = ADP + protein N-phospho-L-histidine.</text>
        <dbReference type="EC" id="2.7.13.3"/>
    </reaction>
</comment>
<feature type="domain" description="PAS" evidence="8">
    <location>
        <begin position="57"/>
        <end position="101"/>
    </location>
</feature>
<dbReference type="InterPro" id="IPR036890">
    <property type="entry name" value="HATPase_C_sf"/>
</dbReference>
<dbReference type="PANTHER" id="PTHR43304">
    <property type="entry name" value="PHYTOCHROME-LIKE PROTEIN CPH1"/>
    <property type="match status" value="1"/>
</dbReference>
<dbReference type="EMBL" id="CP060784">
    <property type="protein sequence ID" value="QNP51652.1"/>
    <property type="molecule type" value="Genomic_DNA"/>
</dbReference>
<evidence type="ECO:0000259" key="9">
    <source>
        <dbReference type="PROSITE" id="PS50113"/>
    </source>
</evidence>
<name>A0A7H0GTN6_9BACT</name>
<dbReference type="InterPro" id="IPR000700">
    <property type="entry name" value="PAS-assoc_C"/>
</dbReference>
<dbReference type="Pfam" id="PF08447">
    <property type="entry name" value="PAS_3"/>
    <property type="match status" value="1"/>
</dbReference>
<evidence type="ECO:0000256" key="2">
    <source>
        <dbReference type="ARBA" id="ARBA00012438"/>
    </source>
</evidence>
<dbReference type="PROSITE" id="PS50112">
    <property type="entry name" value="PAS"/>
    <property type="match status" value="1"/>
</dbReference>
<organism evidence="10 11">
    <name type="scientific">Hymenobacter qilianensis</name>
    <dbReference type="NCBI Taxonomy" id="1385715"/>
    <lineage>
        <taxon>Bacteria</taxon>
        <taxon>Pseudomonadati</taxon>
        <taxon>Bacteroidota</taxon>
        <taxon>Cytophagia</taxon>
        <taxon>Cytophagales</taxon>
        <taxon>Hymenobacteraceae</taxon>
        <taxon>Hymenobacter</taxon>
    </lineage>
</organism>
<dbReference type="SUPFAM" id="SSF47384">
    <property type="entry name" value="Homodimeric domain of signal transducing histidine kinase"/>
    <property type="match status" value="1"/>
</dbReference>
<dbReference type="SMART" id="SM00086">
    <property type="entry name" value="PAC"/>
    <property type="match status" value="1"/>
</dbReference>
<feature type="domain" description="Histidine kinase" evidence="7">
    <location>
        <begin position="356"/>
        <end position="575"/>
    </location>
</feature>
<evidence type="ECO:0000256" key="5">
    <source>
        <dbReference type="ARBA" id="ARBA00022777"/>
    </source>
</evidence>
<dbReference type="Pfam" id="PF24820">
    <property type="entry name" value="Diguanyl_cycl_sensor"/>
    <property type="match status" value="1"/>
</dbReference>
<dbReference type="InterPro" id="IPR005467">
    <property type="entry name" value="His_kinase_dom"/>
</dbReference>
<dbReference type="KEGG" id="hqi:H9L05_16970"/>
<dbReference type="InterPro" id="IPR035965">
    <property type="entry name" value="PAS-like_dom_sf"/>
</dbReference>
<dbReference type="Gene3D" id="3.30.565.10">
    <property type="entry name" value="Histidine kinase-like ATPase, C-terminal domain"/>
    <property type="match status" value="1"/>
</dbReference>
<evidence type="ECO:0000256" key="6">
    <source>
        <dbReference type="SAM" id="Coils"/>
    </source>
</evidence>
<dbReference type="AlphaFoldDB" id="A0A7H0GTN6"/>
<gene>
    <name evidence="10" type="ORF">H9L05_16970</name>
</gene>
<dbReference type="PRINTS" id="PR00344">
    <property type="entry name" value="BCTRLSENSOR"/>
</dbReference>
<reference evidence="10 11" key="1">
    <citation type="submission" date="2020-08" db="EMBL/GenBank/DDBJ databases">
        <title>Genome sequence of Hymenobacter qilianensis JCM 19763T.</title>
        <authorList>
            <person name="Hyun D.-W."/>
            <person name="Bae J.-W."/>
        </authorList>
    </citation>
    <scope>NUCLEOTIDE SEQUENCE [LARGE SCALE GENOMIC DNA]</scope>
    <source>
        <strain evidence="10 11">JCM 19763</strain>
    </source>
</reference>
<protein>
    <recommendedName>
        <fullName evidence="2">histidine kinase</fullName>
        <ecNumber evidence="2">2.7.13.3</ecNumber>
    </recommendedName>
</protein>
<keyword evidence="3" id="KW-0597">Phosphoprotein</keyword>
<evidence type="ECO:0000313" key="10">
    <source>
        <dbReference type="EMBL" id="QNP51652.1"/>
    </source>
</evidence>
<keyword evidence="4" id="KW-0808">Transferase</keyword>
<dbReference type="CDD" id="cd00130">
    <property type="entry name" value="PAS"/>
    <property type="match status" value="2"/>
</dbReference>
<proteinExistence type="predicted"/>
<dbReference type="SMART" id="SM00091">
    <property type="entry name" value="PAS"/>
    <property type="match status" value="2"/>
</dbReference>
<keyword evidence="6" id="KW-0175">Coiled coil</keyword>
<feature type="domain" description="PAC" evidence="9">
    <location>
        <begin position="279"/>
        <end position="331"/>
    </location>
</feature>
<dbReference type="EC" id="2.7.13.3" evidence="2"/>
<dbReference type="InterPro" id="IPR013655">
    <property type="entry name" value="PAS_fold_3"/>
</dbReference>
<dbReference type="PANTHER" id="PTHR43304:SF1">
    <property type="entry name" value="PAC DOMAIN-CONTAINING PROTEIN"/>
    <property type="match status" value="1"/>
</dbReference>
<feature type="coiled-coil region" evidence="6">
    <location>
        <begin position="322"/>
        <end position="349"/>
    </location>
</feature>
<dbReference type="InterPro" id="IPR003594">
    <property type="entry name" value="HATPase_dom"/>
</dbReference>
<dbReference type="Proteomes" id="UP000516093">
    <property type="component" value="Chromosome"/>
</dbReference>
<dbReference type="InterPro" id="IPR052162">
    <property type="entry name" value="Sensor_kinase/Photoreceptor"/>
</dbReference>
<dbReference type="RefSeq" id="WP_187731929.1">
    <property type="nucleotide sequence ID" value="NZ_BMFN01000003.1"/>
</dbReference>
<dbReference type="InterPro" id="IPR036097">
    <property type="entry name" value="HisK_dim/P_sf"/>
</dbReference>
<feature type="coiled-coil region" evidence="6">
    <location>
        <begin position="165"/>
        <end position="206"/>
    </location>
</feature>
<dbReference type="SUPFAM" id="SSF55874">
    <property type="entry name" value="ATPase domain of HSP90 chaperone/DNA topoisomerase II/histidine kinase"/>
    <property type="match status" value="1"/>
</dbReference>
<dbReference type="InterPro" id="IPR000014">
    <property type="entry name" value="PAS"/>
</dbReference>
<evidence type="ECO:0000256" key="1">
    <source>
        <dbReference type="ARBA" id="ARBA00000085"/>
    </source>
</evidence>
<dbReference type="InterPro" id="IPR004358">
    <property type="entry name" value="Sig_transdc_His_kin-like_C"/>
</dbReference>
<dbReference type="CDD" id="cd00082">
    <property type="entry name" value="HisKA"/>
    <property type="match status" value="1"/>
</dbReference>
<evidence type="ECO:0000313" key="11">
    <source>
        <dbReference type="Proteomes" id="UP000516093"/>
    </source>
</evidence>
<evidence type="ECO:0000259" key="8">
    <source>
        <dbReference type="PROSITE" id="PS50112"/>
    </source>
</evidence>
<dbReference type="Gene3D" id="3.30.450.20">
    <property type="entry name" value="PAS domain"/>
    <property type="match status" value="2"/>
</dbReference>
<dbReference type="InterPro" id="IPR001610">
    <property type="entry name" value="PAC"/>
</dbReference>
<dbReference type="FunFam" id="3.30.450.20:FF:000099">
    <property type="entry name" value="Sensory box sensor histidine kinase"/>
    <property type="match status" value="1"/>
</dbReference>
<dbReference type="PROSITE" id="PS50109">
    <property type="entry name" value="HIS_KIN"/>
    <property type="match status" value="1"/>
</dbReference>
<dbReference type="SUPFAM" id="SSF55785">
    <property type="entry name" value="PYP-like sensor domain (PAS domain)"/>
    <property type="match status" value="2"/>
</dbReference>
<sequence>MAEHLPPLSTDLARENEELRYQLQEAEELISAIRSGSVDALAVQGTDGPRIYTLQGADQVYRTLIEQMSEGALLLSQDSMILYCNASLARLLDCALEELMGGFFNDFVPADFRAYWDALLVAGWAGKSKGELPLQTQAGVLVPFSLSMNVLEFNEAPALAVIVTNLSAQREIKAIRAQVAEQNEVIDRKNEELKRQEAARLIMEQAAAEANRMLEGIPQIAWTANVEGKNTYLNRRWFDFIGKPIQSGLDEGFETRLHPDDAGLARARWQHCLRTGEAFEIEYRFRDGADNYRWMLGRALPSYNDQGAIMQWIGTFTDIHEHKLALERIDQAQRQLHENNDQLTRANVDLDNFIYTASHDLKAPISNIEGLLQALLVEIPSGASDSQQADQVQPIMAMMQDSVERFKRTIEHLTEVTKLQKEQVQPLELVELEPIIEDVRLDLEPLLREAEGLLEVNVANCPAVSFAEKNLRSVIYNLLSNAIKYRSPERAPHVRLQCREEDGYAVLTVQDNCLGINLANNEKRLFGMFQRLHDHVDGSGIGLYMVKKMVENVGGKIEVESEVGVGSTFTVYFKR</sequence>
<dbReference type="SMART" id="SM00388">
    <property type="entry name" value="HisKA"/>
    <property type="match status" value="1"/>
</dbReference>
<dbReference type="Gene3D" id="1.10.287.130">
    <property type="match status" value="1"/>
</dbReference>
<dbReference type="InterPro" id="IPR003661">
    <property type="entry name" value="HisK_dim/P_dom"/>
</dbReference>
<keyword evidence="11" id="KW-1185">Reference proteome</keyword>
<accession>A0A7H0GTN6</accession>